<gene>
    <name evidence="2" type="ORF">GCM10010507_36640</name>
</gene>
<dbReference type="SUPFAM" id="SSF54593">
    <property type="entry name" value="Glyoxalase/Bleomycin resistance protein/Dihydroxybiphenyl dioxygenase"/>
    <property type="match status" value="1"/>
</dbReference>
<dbReference type="InterPro" id="IPR004360">
    <property type="entry name" value="Glyas_Fos-R_dOase_dom"/>
</dbReference>
<dbReference type="RefSeq" id="WP_190110894.1">
    <property type="nucleotide sequence ID" value="NZ_BMVB01000011.1"/>
</dbReference>
<reference evidence="2" key="1">
    <citation type="journal article" date="2014" name="Int. J. Syst. Evol. Microbiol.">
        <title>Complete genome sequence of Corynebacterium casei LMG S-19264T (=DSM 44701T), isolated from a smear-ripened cheese.</title>
        <authorList>
            <consortium name="US DOE Joint Genome Institute (JGI-PGF)"/>
            <person name="Walter F."/>
            <person name="Albersmeier A."/>
            <person name="Kalinowski J."/>
            <person name="Ruckert C."/>
        </authorList>
    </citation>
    <scope>NUCLEOTIDE SEQUENCE</scope>
    <source>
        <strain evidence="2">JCM 4633</strain>
    </source>
</reference>
<comment type="caution">
    <text evidence="2">The sequence shown here is derived from an EMBL/GenBank/DDBJ whole genome shotgun (WGS) entry which is preliminary data.</text>
</comment>
<organism evidence="2 3">
    <name type="scientific">Streptomyces cinnamoneus</name>
    <name type="common">Streptoverticillium cinnamoneum</name>
    <dbReference type="NCBI Taxonomy" id="53446"/>
    <lineage>
        <taxon>Bacteria</taxon>
        <taxon>Bacillati</taxon>
        <taxon>Actinomycetota</taxon>
        <taxon>Actinomycetes</taxon>
        <taxon>Kitasatosporales</taxon>
        <taxon>Streptomycetaceae</taxon>
        <taxon>Streptomyces</taxon>
        <taxon>Streptomyces cinnamoneus group</taxon>
    </lineage>
</organism>
<dbReference type="PROSITE" id="PS51819">
    <property type="entry name" value="VOC"/>
    <property type="match status" value="1"/>
</dbReference>
<evidence type="ECO:0000259" key="1">
    <source>
        <dbReference type="PROSITE" id="PS51819"/>
    </source>
</evidence>
<proteinExistence type="predicted"/>
<sequence>MTDMTTASPTISPALLYEDAQAAIVQLTEAFGFTRTALYESEEGAVLHAELVYGNGMVMVGSRGTGGVFDHAMAGAGPAAVYVVVEDTDAHHRRARENGAEILMPPTDQEYGSRDYMARDVGGNIWSFGTYAPQGPEAAAAG</sequence>
<dbReference type="EMBL" id="BMVB01000011">
    <property type="protein sequence ID" value="GHC56663.1"/>
    <property type="molecule type" value="Genomic_DNA"/>
</dbReference>
<dbReference type="Proteomes" id="UP000646244">
    <property type="component" value="Unassembled WGS sequence"/>
</dbReference>
<dbReference type="Pfam" id="PF00903">
    <property type="entry name" value="Glyoxalase"/>
    <property type="match status" value="1"/>
</dbReference>
<dbReference type="Gene3D" id="3.30.720.120">
    <property type="match status" value="1"/>
</dbReference>
<reference evidence="2" key="2">
    <citation type="submission" date="2020-09" db="EMBL/GenBank/DDBJ databases">
        <authorList>
            <person name="Sun Q."/>
            <person name="Ohkuma M."/>
        </authorList>
    </citation>
    <scope>NUCLEOTIDE SEQUENCE</scope>
    <source>
        <strain evidence="2">JCM 4633</strain>
    </source>
</reference>
<dbReference type="InterPro" id="IPR029068">
    <property type="entry name" value="Glyas_Bleomycin-R_OHBP_Dase"/>
</dbReference>
<dbReference type="PANTHER" id="PTHR34109">
    <property type="entry name" value="BNAUNNG04460D PROTEIN-RELATED"/>
    <property type="match status" value="1"/>
</dbReference>
<name>A0A918WLK6_STRCJ</name>
<dbReference type="InterPro" id="IPR037523">
    <property type="entry name" value="VOC_core"/>
</dbReference>
<feature type="domain" description="VOC" evidence="1">
    <location>
        <begin position="9"/>
        <end position="131"/>
    </location>
</feature>
<dbReference type="AlphaFoldDB" id="A0A918WLK6"/>
<evidence type="ECO:0000313" key="2">
    <source>
        <dbReference type="EMBL" id="GHC56663.1"/>
    </source>
</evidence>
<evidence type="ECO:0000313" key="3">
    <source>
        <dbReference type="Proteomes" id="UP000646244"/>
    </source>
</evidence>
<accession>A0A918WLK6</accession>
<protein>
    <recommendedName>
        <fullName evidence="1">VOC domain-containing protein</fullName>
    </recommendedName>
</protein>
<dbReference type="PANTHER" id="PTHR34109:SF1">
    <property type="entry name" value="VOC DOMAIN-CONTAINING PROTEIN"/>
    <property type="match status" value="1"/>
</dbReference>
<dbReference type="Gene3D" id="3.30.720.110">
    <property type="match status" value="1"/>
</dbReference>